<evidence type="ECO:0000313" key="1">
    <source>
        <dbReference type="EMBL" id="OHA53076.1"/>
    </source>
</evidence>
<evidence type="ECO:0000313" key="2">
    <source>
        <dbReference type="Proteomes" id="UP000177865"/>
    </source>
</evidence>
<gene>
    <name evidence="1" type="ORF">A2991_00950</name>
</gene>
<organism evidence="1 2">
    <name type="scientific">Candidatus Terrybacteria bacterium RIFCSPLOWO2_01_FULL_58_14</name>
    <dbReference type="NCBI Taxonomy" id="1802369"/>
    <lineage>
        <taxon>Bacteria</taxon>
        <taxon>Candidatus Terryibacteriota</taxon>
    </lineage>
</organism>
<protein>
    <recommendedName>
        <fullName evidence="3">Copper type II ascorbate-dependent monooxygenase C-terminal domain-containing protein</fullName>
    </recommendedName>
</protein>
<comment type="caution">
    <text evidence="1">The sequence shown here is derived from an EMBL/GenBank/DDBJ whole genome shotgun (WGS) entry which is preliminary data.</text>
</comment>
<dbReference type="AlphaFoldDB" id="A0A1G2PXP4"/>
<proteinExistence type="predicted"/>
<name>A0A1G2PXP4_9BACT</name>
<reference evidence="1 2" key="1">
    <citation type="journal article" date="2016" name="Nat. Commun.">
        <title>Thousands of microbial genomes shed light on interconnected biogeochemical processes in an aquifer system.</title>
        <authorList>
            <person name="Anantharaman K."/>
            <person name="Brown C.T."/>
            <person name="Hug L.A."/>
            <person name="Sharon I."/>
            <person name="Castelle C.J."/>
            <person name="Probst A.J."/>
            <person name="Thomas B.C."/>
            <person name="Singh A."/>
            <person name="Wilkins M.J."/>
            <person name="Karaoz U."/>
            <person name="Brodie E.L."/>
            <person name="Williams K.H."/>
            <person name="Hubbard S.S."/>
            <person name="Banfield J.F."/>
        </authorList>
    </citation>
    <scope>NUCLEOTIDE SEQUENCE [LARGE SCALE GENOMIC DNA]</scope>
</reference>
<dbReference type="EMBL" id="MHSZ01000022">
    <property type="protein sequence ID" value="OHA53076.1"/>
    <property type="molecule type" value="Genomic_DNA"/>
</dbReference>
<accession>A0A1G2PXP4</accession>
<sequence length="344" mass="37404">MKRSLIFLLGSAILGIALVLLLGRFPAPESIPFRDASPTAEEWALESAHVPLLTPHIHEYDPTDPDEALAQEDPAKALVFLHGRPADSEVATAQQDLWVKSFRVIVNNAPEKILCHAGLIRPDEAGPVCPQYRDELFATALPVTEPVVFPEPYGMFLPKGTPLQFSAFFHNPLPPFGPGGTYEDFSASVVMETVPGSAAARTPLEFVRLHIEDNLCAGAQGAVPAFTVPPATQHYERSGADAVAGDPSRYVFARDGRVVVWGAHLHPWEGGEKVTALLNGDPVAEFVPRYVGPDPWTWELPLQYPENLTVQAGDVLSISATYSNPNDEVWNGAHGMLGFWFTAL</sequence>
<evidence type="ECO:0008006" key="3">
    <source>
        <dbReference type="Google" id="ProtNLM"/>
    </source>
</evidence>
<dbReference type="Proteomes" id="UP000177865">
    <property type="component" value="Unassembled WGS sequence"/>
</dbReference>